<organism evidence="1 2">
    <name type="scientific">Spirosoma arboris</name>
    <dbReference type="NCBI Taxonomy" id="2682092"/>
    <lineage>
        <taxon>Bacteria</taxon>
        <taxon>Pseudomonadati</taxon>
        <taxon>Bacteroidota</taxon>
        <taxon>Cytophagia</taxon>
        <taxon>Cytophagales</taxon>
        <taxon>Cytophagaceae</taxon>
        <taxon>Spirosoma</taxon>
    </lineage>
</organism>
<keyword evidence="2" id="KW-1185">Reference proteome</keyword>
<dbReference type="EMBL" id="WPIN01000015">
    <property type="protein sequence ID" value="MVM34299.1"/>
    <property type="molecule type" value="Genomic_DNA"/>
</dbReference>
<proteinExistence type="predicted"/>
<dbReference type="Proteomes" id="UP000436006">
    <property type="component" value="Unassembled WGS sequence"/>
</dbReference>
<name>A0A7K1SKG3_9BACT</name>
<comment type="caution">
    <text evidence="1">The sequence shown here is derived from an EMBL/GenBank/DDBJ whole genome shotgun (WGS) entry which is preliminary data.</text>
</comment>
<sequence length="237" mass="27019">MDSRFYSALITLTVLTTTYAPAQVEYGNAQNVRISAPTFTNFHGVEGSPYIPNDSLNNGWMVVGNKRVPAKLRYNTQTGEIEYKQGDRIVAPVNQVVDFVILAADTMHFQKGFPAIGSRSAIDFYQILFEGRKTKFVRYIFANVKSNNDAMSVDYGQKKYIKREEYYVWLPKVQPPVENYFVKLSDGEMKSVTPGKKTLISLFPQYATLIDQYVADQKLKLKSWAEFASVLRFLDTQ</sequence>
<gene>
    <name evidence="1" type="ORF">GO755_29985</name>
</gene>
<reference evidence="1 2" key="1">
    <citation type="submission" date="2019-12" db="EMBL/GenBank/DDBJ databases">
        <title>Spirosoma sp. HMF4905 genome sequencing and assembly.</title>
        <authorList>
            <person name="Kang H."/>
            <person name="Cha I."/>
            <person name="Kim H."/>
            <person name="Joh K."/>
        </authorList>
    </citation>
    <scope>NUCLEOTIDE SEQUENCE [LARGE SCALE GENOMIC DNA]</scope>
    <source>
        <strain evidence="1 2">HMF4905</strain>
    </source>
</reference>
<evidence type="ECO:0000313" key="2">
    <source>
        <dbReference type="Proteomes" id="UP000436006"/>
    </source>
</evidence>
<evidence type="ECO:0000313" key="1">
    <source>
        <dbReference type="EMBL" id="MVM34299.1"/>
    </source>
</evidence>
<protein>
    <submittedName>
        <fullName evidence="1">Uncharacterized protein</fullName>
    </submittedName>
</protein>
<accession>A0A7K1SKG3</accession>
<dbReference type="AlphaFoldDB" id="A0A7K1SKG3"/>
<dbReference type="RefSeq" id="WP_157589125.1">
    <property type="nucleotide sequence ID" value="NZ_WPIN01000015.1"/>
</dbReference>